<accession>A0ABT0D8T9</accession>
<dbReference type="EMBL" id="JALKCH010000003">
    <property type="protein sequence ID" value="MCK0196355.1"/>
    <property type="molecule type" value="Genomic_DNA"/>
</dbReference>
<protein>
    <submittedName>
        <fullName evidence="1">Uncharacterized protein</fullName>
    </submittedName>
</protein>
<comment type="caution">
    <text evidence="1">The sequence shown here is derived from an EMBL/GenBank/DDBJ whole genome shotgun (WGS) entry which is preliminary data.</text>
</comment>
<sequence length="59" mass="6584">MSRIPRIRAFLPTRFNGAPPHLPAPTRAGEAPDVFRTFARTLEKLERRAVTRKPDGEGG</sequence>
<dbReference type="RefSeq" id="WP_247027356.1">
    <property type="nucleotide sequence ID" value="NZ_JALKCH010000003.1"/>
</dbReference>
<keyword evidence="2" id="KW-1185">Reference proteome</keyword>
<evidence type="ECO:0000313" key="1">
    <source>
        <dbReference type="EMBL" id="MCK0196355.1"/>
    </source>
</evidence>
<organism evidence="1 2">
    <name type="scientific">Ancylobacter crimeensis</name>
    <dbReference type="NCBI Taxonomy" id="2579147"/>
    <lineage>
        <taxon>Bacteria</taxon>
        <taxon>Pseudomonadati</taxon>
        <taxon>Pseudomonadota</taxon>
        <taxon>Alphaproteobacteria</taxon>
        <taxon>Hyphomicrobiales</taxon>
        <taxon>Xanthobacteraceae</taxon>
        <taxon>Ancylobacter</taxon>
    </lineage>
</organism>
<reference evidence="1 2" key="1">
    <citation type="submission" date="2022-04" db="EMBL/GenBank/DDBJ databases">
        <authorList>
            <person name="Grouzdev D.S."/>
            <person name="Pantiukh K.S."/>
            <person name="Krutkina M.S."/>
        </authorList>
    </citation>
    <scope>NUCLEOTIDE SEQUENCE [LARGE SCALE GENOMIC DNA]</scope>
    <source>
        <strain evidence="1 2">6x-1</strain>
    </source>
</reference>
<name>A0ABT0D8T9_9HYPH</name>
<dbReference type="Proteomes" id="UP001203284">
    <property type="component" value="Unassembled WGS sequence"/>
</dbReference>
<gene>
    <name evidence="1" type="ORF">MWN34_05445</name>
</gene>
<proteinExistence type="predicted"/>
<evidence type="ECO:0000313" key="2">
    <source>
        <dbReference type="Proteomes" id="UP001203284"/>
    </source>
</evidence>